<evidence type="ECO:0000313" key="2">
    <source>
        <dbReference type="EMBL" id="KAJ7364632.1"/>
    </source>
</evidence>
<dbReference type="EMBL" id="JARIHO010000003">
    <property type="protein sequence ID" value="KAJ7364632.1"/>
    <property type="molecule type" value="Genomic_DNA"/>
</dbReference>
<name>A0AAD7APK6_9AGAR</name>
<feature type="chain" id="PRO_5042129054" evidence="1">
    <location>
        <begin position="18"/>
        <end position="182"/>
    </location>
</feature>
<evidence type="ECO:0000313" key="3">
    <source>
        <dbReference type="Proteomes" id="UP001218218"/>
    </source>
</evidence>
<gene>
    <name evidence="2" type="ORF">DFH08DRAFT_766378</name>
</gene>
<organism evidence="2 3">
    <name type="scientific">Mycena albidolilacea</name>
    <dbReference type="NCBI Taxonomy" id="1033008"/>
    <lineage>
        <taxon>Eukaryota</taxon>
        <taxon>Fungi</taxon>
        <taxon>Dikarya</taxon>
        <taxon>Basidiomycota</taxon>
        <taxon>Agaricomycotina</taxon>
        <taxon>Agaricomycetes</taxon>
        <taxon>Agaricomycetidae</taxon>
        <taxon>Agaricales</taxon>
        <taxon>Marasmiineae</taxon>
        <taxon>Mycenaceae</taxon>
        <taxon>Mycena</taxon>
    </lineage>
</organism>
<sequence>MFSLRFLALSLVSVAFASKLNVRQATNTNAAIISIVDALDVSLHHSGPAILTLQAQHKFNDITIGAQMIELGAAFLKADVALAKTPASSGSTTVSPTNDEISITYSDVMQLLSTSLSGVIGTGAVPHFPQLVTALDPVIANTSLQLNLTSPGSLILVHRMMLDASQFLAAEGFNKTLAALGF</sequence>
<reference evidence="2" key="1">
    <citation type="submission" date="2023-03" db="EMBL/GenBank/DDBJ databases">
        <title>Massive genome expansion in bonnet fungi (Mycena s.s.) driven by repeated elements and novel gene families across ecological guilds.</title>
        <authorList>
            <consortium name="Lawrence Berkeley National Laboratory"/>
            <person name="Harder C.B."/>
            <person name="Miyauchi S."/>
            <person name="Viragh M."/>
            <person name="Kuo A."/>
            <person name="Thoen E."/>
            <person name="Andreopoulos B."/>
            <person name="Lu D."/>
            <person name="Skrede I."/>
            <person name="Drula E."/>
            <person name="Henrissat B."/>
            <person name="Morin E."/>
            <person name="Kohler A."/>
            <person name="Barry K."/>
            <person name="LaButti K."/>
            <person name="Morin E."/>
            <person name="Salamov A."/>
            <person name="Lipzen A."/>
            <person name="Mereny Z."/>
            <person name="Hegedus B."/>
            <person name="Baldrian P."/>
            <person name="Stursova M."/>
            <person name="Weitz H."/>
            <person name="Taylor A."/>
            <person name="Grigoriev I.V."/>
            <person name="Nagy L.G."/>
            <person name="Martin F."/>
            <person name="Kauserud H."/>
        </authorList>
    </citation>
    <scope>NUCLEOTIDE SEQUENCE</scope>
    <source>
        <strain evidence="2">CBHHK002</strain>
    </source>
</reference>
<accession>A0AAD7APK6</accession>
<comment type="caution">
    <text evidence="2">The sequence shown here is derived from an EMBL/GenBank/DDBJ whole genome shotgun (WGS) entry which is preliminary data.</text>
</comment>
<keyword evidence="1" id="KW-0732">Signal</keyword>
<dbReference type="AlphaFoldDB" id="A0AAD7APK6"/>
<dbReference type="Proteomes" id="UP001218218">
    <property type="component" value="Unassembled WGS sequence"/>
</dbReference>
<keyword evidence="3" id="KW-1185">Reference proteome</keyword>
<feature type="signal peptide" evidence="1">
    <location>
        <begin position="1"/>
        <end position="17"/>
    </location>
</feature>
<evidence type="ECO:0000256" key="1">
    <source>
        <dbReference type="SAM" id="SignalP"/>
    </source>
</evidence>
<protein>
    <submittedName>
        <fullName evidence="2">POXA3b laccase small subunit</fullName>
    </submittedName>
</protein>
<proteinExistence type="predicted"/>